<comment type="caution">
    <text evidence="1">The sequence shown here is derived from an EMBL/GenBank/DDBJ whole genome shotgun (WGS) entry which is preliminary data.</text>
</comment>
<organism evidence="1 2">
    <name type="scientific">Rousettus aegyptiacus</name>
    <name type="common">Egyptian fruit bat</name>
    <name type="synonym">Pteropus aegyptiacus</name>
    <dbReference type="NCBI Taxonomy" id="9407"/>
    <lineage>
        <taxon>Eukaryota</taxon>
        <taxon>Metazoa</taxon>
        <taxon>Chordata</taxon>
        <taxon>Craniata</taxon>
        <taxon>Vertebrata</taxon>
        <taxon>Euteleostomi</taxon>
        <taxon>Mammalia</taxon>
        <taxon>Eutheria</taxon>
        <taxon>Laurasiatheria</taxon>
        <taxon>Chiroptera</taxon>
        <taxon>Yinpterochiroptera</taxon>
        <taxon>Pteropodoidea</taxon>
        <taxon>Pteropodidae</taxon>
        <taxon>Rousettinae</taxon>
        <taxon>Rousettus</taxon>
    </lineage>
</organism>
<dbReference type="AlphaFoldDB" id="A0A7J8GFM9"/>
<dbReference type="EMBL" id="JACASE010000006">
    <property type="protein sequence ID" value="KAF6458883.1"/>
    <property type="molecule type" value="Genomic_DNA"/>
</dbReference>
<sequence>MNSKHQTRVLCIVGQKEFSHWDWDPELPRGPRRQPPLARGWLLHLESLLVRAAERHGGASGRALRGLRRGAGRAHPALRSGLCRWRHGLRGGGRHHPRGSDQWQREAGLLGLHPGICGDDVAGCWPGLAAECFGPQGGGARARLWLASAGPRASSLTAKRFYFPFSSRYPD</sequence>
<evidence type="ECO:0000313" key="1">
    <source>
        <dbReference type="EMBL" id="KAF6458883.1"/>
    </source>
</evidence>
<evidence type="ECO:0000313" key="2">
    <source>
        <dbReference type="Proteomes" id="UP000593571"/>
    </source>
</evidence>
<gene>
    <name evidence="1" type="ORF">HJG63_017889</name>
</gene>
<name>A0A7J8GFM9_ROUAE</name>
<reference evidence="1 2" key="1">
    <citation type="journal article" date="2020" name="Nature">
        <title>Six reference-quality genomes reveal evolution of bat adaptations.</title>
        <authorList>
            <person name="Jebb D."/>
            <person name="Huang Z."/>
            <person name="Pippel M."/>
            <person name="Hughes G.M."/>
            <person name="Lavrichenko K."/>
            <person name="Devanna P."/>
            <person name="Winkler S."/>
            <person name="Jermiin L.S."/>
            <person name="Skirmuntt E.C."/>
            <person name="Katzourakis A."/>
            <person name="Burkitt-Gray L."/>
            <person name="Ray D.A."/>
            <person name="Sullivan K.A.M."/>
            <person name="Roscito J.G."/>
            <person name="Kirilenko B.M."/>
            <person name="Davalos L.M."/>
            <person name="Corthals A.P."/>
            <person name="Power M.L."/>
            <person name="Jones G."/>
            <person name="Ransome R.D."/>
            <person name="Dechmann D.K.N."/>
            <person name="Locatelli A.G."/>
            <person name="Puechmaille S.J."/>
            <person name="Fedrigo O."/>
            <person name="Jarvis E.D."/>
            <person name="Hiller M."/>
            <person name="Vernes S.C."/>
            <person name="Myers E.W."/>
            <person name="Teeling E.C."/>
        </authorList>
    </citation>
    <scope>NUCLEOTIDE SEQUENCE [LARGE SCALE GENOMIC DNA]</scope>
    <source>
        <strain evidence="1">MRouAeg1</strain>
        <tissue evidence="1">Muscle</tissue>
    </source>
</reference>
<dbReference type="Proteomes" id="UP000593571">
    <property type="component" value="Unassembled WGS sequence"/>
</dbReference>
<proteinExistence type="predicted"/>
<protein>
    <submittedName>
        <fullName evidence="1">Solute carrier family 39 member 11</fullName>
    </submittedName>
</protein>
<keyword evidence="2" id="KW-1185">Reference proteome</keyword>
<accession>A0A7J8GFM9</accession>